<dbReference type="Proteomes" id="UP001271007">
    <property type="component" value="Unassembled WGS sequence"/>
</dbReference>
<accession>A0AAJ0DPC4</accession>
<organism evidence="2 3">
    <name type="scientific">Extremus antarcticus</name>
    <dbReference type="NCBI Taxonomy" id="702011"/>
    <lineage>
        <taxon>Eukaryota</taxon>
        <taxon>Fungi</taxon>
        <taxon>Dikarya</taxon>
        <taxon>Ascomycota</taxon>
        <taxon>Pezizomycotina</taxon>
        <taxon>Dothideomycetes</taxon>
        <taxon>Dothideomycetidae</taxon>
        <taxon>Mycosphaerellales</taxon>
        <taxon>Extremaceae</taxon>
        <taxon>Extremus</taxon>
    </lineage>
</organism>
<evidence type="ECO:0000313" key="3">
    <source>
        <dbReference type="Proteomes" id="UP001271007"/>
    </source>
</evidence>
<gene>
    <name evidence="2" type="ORF">LTR09_004540</name>
</gene>
<keyword evidence="3" id="KW-1185">Reference proteome</keyword>
<proteinExistence type="predicted"/>
<dbReference type="EMBL" id="JAWDJX010000012">
    <property type="protein sequence ID" value="KAK3054272.1"/>
    <property type="molecule type" value="Genomic_DNA"/>
</dbReference>
<name>A0AAJ0DPC4_9PEZI</name>
<evidence type="ECO:0000256" key="1">
    <source>
        <dbReference type="SAM" id="MobiDB-lite"/>
    </source>
</evidence>
<sequence>MLSMNAGILSPFANGYGLQKFGLAAHEKGLEVATEEKSDIMSVEEIQAIIDATSKAAADEKLEVIPDAVVKGGADSVMEDAPPVDEQGETPFPWDRLANELKDSIYDHVRGETQSIALEPPACDDKELEHLEGPERPDLAVDDPPEGTSTRQLYPRAVVRNKPNVNLLRVNKETKEAYQARADKQVELVIIDHDQYTFNRFSLPSYATIIKTLELHLILFCHVCAGATHLNQYGCHAVAECGRHLKWIEHLLTQMSLLRHFSVFVHICYDRFTLGGKDRTPCEAFVLPMLQGLQEREPLKHLVVYQCEFSKLQAQSLDGPKDMLYEWENGEEEEEVAGPSSSDNEPMEDESQDPRANF</sequence>
<reference evidence="2" key="1">
    <citation type="submission" date="2023-04" db="EMBL/GenBank/DDBJ databases">
        <title>Black Yeasts Isolated from many extreme environments.</title>
        <authorList>
            <person name="Coleine C."/>
            <person name="Stajich J.E."/>
            <person name="Selbmann L."/>
        </authorList>
    </citation>
    <scope>NUCLEOTIDE SEQUENCE</scope>
    <source>
        <strain evidence="2">CCFEE 5312</strain>
    </source>
</reference>
<dbReference type="AlphaFoldDB" id="A0AAJ0DPC4"/>
<evidence type="ECO:0000313" key="2">
    <source>
        <dbReference type="EMBL" id="KAK3054272.1"/>
    </source>
</evidence>
<feature type="region of interest" description="Disordered" evidence="1">
    <location>
        <begin position="323"/>
        <end position="358"/>
    </location>
</feature>
<comment type="caution">
    <text evidence="2">The sequence shown here is derived from an EMBL/GenBank/DDBJ whole genome shotgun (WGS) entry which is preliminary data.</text>
</comment>
<protein>
    <submittedName>
        <fullName evidence="2">Uncharacterized protein</fullName>
    </submittedName>
</protein>